<dbReference type="AlphaFoldDB" id="A0AAV4M252"/>
<keyword evidence="1" id="KW-0933">Apicoplast</keyword>
<gene>
    <name evidence="1" type="ORF">BcabD6B2_58810</name>
</gene>
<dbReference type="SUPFAM" id="SSF56053">
    <property type="entry name" value="Ribosomal protein L6"/>
    <property type="match status" value="1"/>
</dbReference>
<evidence type="ECO:0000313" key="1">
    <source>
        <dbReference type="EMBL" id="GIX66444.1"/>
    </source>
</evidence>
<dbReference type="GO" id="GO:0005840">
    <property type="term" value="C:ribosome"/>
    <property type="evidence" value="ECO:0007669"/>
    <property type="project" value="InterPro"/>
</dbReference>
<evidence type="ECO:0000313" key="2">
    <source>
        <dbReference type="Proteomes" id="UP001497744"/>
    </source>
</evidence>
<organism evidence="1 2">
    <name type="scientific">Babesia caballi</name>
    <dbReference type="NCBI Taxonomy" id="5871"/>
    <lineage>
        <taxon>Eukaryota</taxon>
        <taxon>Sar</taxon>
        <taxon>Alveolata</taxon>
        <taxon>Apicomplexa</taxon>
        <taxon>Aconoidasida</taxon>
        <taxon>Piroplasmida</taxon>
        <taxon>Babesiidae</taxon>
        <taxon>Babesia</taxon>
    </lineage>
</organism>
<reference evidence="1 2" key="1">
    <citation type="submission" date="2021-06" db="EMBL/GenBank/DDBJ databases">
        <title>Genome sequence of Babesia caballi.</title>
        <authorList>
            <person name="Yamagishi J."/>
            <person name="Kidaka T."/>
            <person name="Ochi A."/>
        </authorList>
    </citation>
    <scope>NUCLEOTIDE SEQUENCE [LARGE SCALE GENOMIC DNA]</scope>
    <source>
        <strain evidence="1">USDA-D6B2</strain>
    </source>
</reference>
<comment type="caution">
    <text evidence="1">The sequence shown here is derived from an EMBL/GenBank/DDBJ whole genome shotgun (WGS) entry which is preliminary data.</text>
</comment>
<protein>
    <recommendedName>
        <fullName evidence="3">Ribosomal protein L6</fullName>
    </recommendedName>
</protein>
<dbReference type="Proteomes" id="UP001497744">
    <property type="component" value="Unassembled WGS sequence"/>
</dbReference>
<geneLocation type="apicoplast" evidence="1"/>
<proteinExistence type="predicted"/>
<sequence length="196" mass="23612">MLYILKMIYIKNYYNKNFNKFIYLHVIDKYTKYSYISIFNNKFNNINNILILNKVILKIISNKPIFWFDNIKFIMFLKTFISKIYNIIDSITKTYKIDIQILNIFYKVIFIFNKLIIKVNNFINIIIYISNPESIKFNIQNSNNTLIFVSSHNKDFITSLCSIIVNSKKFNVYTNTGIKYLNKNIRIKKTLKLRKK</sequence>
<dbReference type="GO" id="GO:0019843">
    <property type="term" value="F:rRNA binding"/>
    <property type="evidence" value="ECO:0007669"/>
    <property type="project" value="InterPro"/>
</dbReference>
<dbReference type="GO" id="GO:0006412">
    <property type="term" value="P:translation"/>
    <property type="evidence" value="ECO:0007669"/>
    <property type="project" value="InterPro"/>
</dbReference>
<keyword evidence="1" id="KW-0934">Plastid</keyword>
<evidence type="ECO:0008006" key="3">
    <source>
        <dbReference type="Google" id="ProtNLM"/>
    </source>
</evidence>
<name>A0AAV4M252_BABCB</name>
<dbReference type="Gene3D" id="3.90.930.12">
    <property type="entry name" value="Ribosomal protein L6, alpha-beta domain"/>
    <property type="match status" value="1"/>
</dbReference>
<dbReference type="GO" id="GO:0003735">
    <property type="term" value="F:structural constituent of ribosome"/>
    <property type="evidence" value="ECO:0007669"/>
    <property type="project" value="InterPro"/>
</dbReference>
<dbReference type="EMBL" id="BPLF01000008">
    <property type="protein sequence ID" value="GIX66444.1"/>
    <property type="molecule type" value="Genomic_DNA"/>
</dbReference>
<dbReference type="InterPro" id="IPR036789">
    <property type="entry name" value="Ribosomal_uL6-like_a/b-dom_sf"/>
</dbReference>
<accession>A0AAV4M252</accession>
<keyword evidence="2" id="KW-1185">Reference proteome</keyword>